<dbReference type="EMBL" id="CP003811">
    <property type="protein sequence ID" value="AIQ89634.1"/>
    <property type="molecule type" value="Genomic_DNA"/>
</dbReference>
<evidence type="ECO:0000313" key="2">
    <source>
        <dbReference type="Proteomes" id="UP000029492"/>
    </source>
</evidence>
<evidence type="ECO:0000313" key="1">
    <source>
        <dbReference type="EMBL" id="AIQ89634.1"/>
    </source>
</evidence>
<protein>
    <submittedName>
        <fullName evidence="1">Protein of unassigned function</fullName>
    </submittedName>
</protein>
<dbReference type="eggNOG" id="ENOG50310IR">
    <property type="taxonomic scope" value="Bacteria"/>
</dbReference>
<name>A0A089Q4Y0_9HYPH</name>
<dbReference type="Proteomes" id="UP000029492">
    <property type="component" value="Chromosome"/>
</dbReference>
<dbReference type="KEGG" id="mor:MOC_1879"/>
<sequence>MDPATAKTLVSAALVAAISLFSLVSLQAFVAQILADLRDAGSAPRAVPVPVRVDRRIPPQA</sequence>
<reference evidence="1 2" key="1">
    <citation type="journal article" date="2014" name="PLoS ONE">
        <title>Genome Information of Methylobacterium oryzae, a Plant-Probiotic Methylotroph in the Phyllosphere.</title>
        <authorList>
            <person name="Kwak M.J."/>
            <person name="Jeong H."/>
            <person name="Madhaiyan M."/>
            <person name="Lee Y."/>
            <person name="Sa T.M."/>
            <person name="Oh T.K."/>
            <person name="Kim J.F."/>
        </authorList>
    </citation>
    <scope>NUCLEOTIDE SEQUENCE [LARGE SCALE GENOMIC DNA]</scope>
    <source>
        <strain evidence="1 2">CBMB20</strain>
    </source>
</reference>
<accession>A0A089Q4Y0</accession>
<dbReference type="AlphaFoldDB" id="A0A089Q4Y0"/>
<gene>
    <name evidence="1" type="ORF">MOC_1879</name>
</gene>
<dbReference type="RefSeq" id="WP_043354537.1">
    <property type="nucleotide sequence ID" value="NZ_CP003811.1"/>
</dbReference>
<organism evidence="1 2">
    <name type="scientific">Methylobacterium oryzae CBMB20</name>
    <dbReference type="NCBI Taxonomy" id="693986"/>
    <lineage>
        <taxon>Bacteria</taxon>
        <taxon>Pseudomonadati</taxon>
        <taxon>Pseudomonadota</taxon>
        <taxon>Alphaproteobacteria</taxon>
        <taxon>Hyphomicrobiales</taxon>
        <taxon>Methylobacteriaceae</taxon>
        <taxon>Methylobacterium</taxon>
    </lineage>
</organism>
<dbReference type="GeneID" id="96606283"/>
<proteinExistence type="predicted"/>
<keyword evidence="2" id="KW-1185">Reference proteome</keyword>
<dbReference type="HOGENOM" id="CLU_2917369_0_0_5"/>